<organism evidence="1 2">
    <name type="scientific">Leucogyrophana mollusca</name>
    <dbReference type="NCBI Taxonomy" id="85980"/>
    <lineage>
        <taxon>Eukaryota</taxon>
        <taxon>Fungi</taxon>
        <taxon>Dikarya</taxon>
        <taxon>Basidiomycota</taxon>
        <taxon>Agaricomycotina</taxon>
        <taxon>Agaricomycetes</taxon>
        <taxon>Agaricomycetidae</taxon>
        <taxon>Boletales</taxon>
        <taxon>Boletales incertae sedis</taxon>
        <taxon>Leucogyrophana</taxon>
    </lineage>
</organism>
<proteinExistence type="predicted"/>
<keyword evidence="2" id="KW-1185">Reference proteome</keyword>
<evidence type="ECO:0000313" key="2">
    <source>
        <dbReference type="Proteomes" id="UP000790709"/>
    </source>
</evidence>
<sequence length="464" mass="51516">MPQAPASTRTPSSRQQRPAEKENYRSNAVRRKAEKEKKVQKKAQKAARRAPQQEEDSDDSNVNAEVYSSDADQINDTMFEDRDVQTKHSAKKVLSFRSTNIPAADTVFTPAASVTGVRHDIARFPSPSDNDDSDTPTSDNDIEDNNDDAVTLNGGKRGRREFDGNGDSKAQKGNDGSKRRTKASDFDEFTQDVLSVAIAIFRCLVCTTAPFPETTAIETRLAEQAWTEACGRTNLNVRLTPAILKMITKRTSHVRGELKTKARPLTATFSAFAREGSRVSLPVIGSVRTTSKKDTELRIGPYKTEIIQLVINDMWFTNRHDEGILYHDHFDPIPVEAIALVLTAIECCIDEWATGIKEEIQFSAAAYGDVYRAHLSSLMKFGEHTKKYNLLGKLSQRLHDNARFHSGAEPIKTRLALSHSAFEAAMREYEEESATEDDEPEGNGEVEDNEQDGGSDVGVLDSEV</sequence>
<protein>
    <submittedName>
        <fullName evidence="1">Uncharacterized protein</fullName>
    </submittedName>
</protein>
<dbReference type="Proteomes" id="UP000790709">
    <property type="component" value="Unassembled WGS sequence"/>
</dbReference>
<comment type="caution">
    <text evidence="1">The sequence shown here is derived from an EMBL/GenBank/DDBJ whole genome shotgun (WGS) entry which is preliminary data.</text>
</comment>
<name>A0ACB8AXA6_9AGAM</name>
<accession>A0ACB8AXA6</accession>
<reference evidence="1" key="1">
    <citation type="journal article" date="2021" name="New Phytol.">
        <title>Evolutionary innovations through gain and loss of genes in the ectomycorrhizal Boletales.</title>
        <authorList>
            <person name="Wu G."/>
            <person name="Miyauchi S."/>
            <person name="Morin E."/>
            <person name="Kuo A."/>
            <person name="Drula E."/>
            <person name="Varga T."/>
            <person name="Kohler A."/>
            <person name="Feng B."/>
            <person name="Cao Y."/>
            <person name="Lipzen A."/>
            <person name="Daum C."/>
            <person name="Hundley H."/>
            <person name="Pangilinan J."/>
            <person name="Johnson J."/>
            <person name="Barry K."/>
            <person name="LaButti K."/>
            <person name="Ng V."/>
            <person name="Ahrendt S."/>
            <person name="Min B."/>
            <person name="Choi I.G."/>
            <person name="Park H."/>
            <person name="Plett J.M."/>
            <person name="Magnuson J."/>
            <person name="Spatafora J.W."/>
            <person name="Nagy L.G."/>
            <person name="Henrissat B."/>
            <person name="Grigoriev I.V."/>
            <person name="Yang Z.L."/>
            <person name="Xu J."/>
            <person name="Martin F.M."/>
        </authorList>
    </citation>
    <scope>NUCLEOTIDE SEQUENCE</scope>
    <source>
        <strain evidence="1">KUC20120723A-06</strain>
    </source>
</reference>
<dbReference type="EMBL" id="MU266905">
    <property type="protein sequence ID" value="KAH7917894.1"/>
    <property type="molecule type" value="Genomic_DNA"/>
</dbReference>
<gene>
    <name evidence="1" type="ORF">BV22DRAFT_1052118</name>
</gene>
<evidence type="ECO:0000313" key="1">
    <source>
        <dbReference type="EMBL" id="KAH7917894.1"/>
    </source>
</evidence>